<gene>
    <name evidence="2" type="ORF">OS493_017672</name>
</gene>
<feature type="chain" id="PRO_5040924728" description="Reelin domain-containing protein" evidence="1">
    <location>
        <begin position="26"/>
        <end position="170"/>
    </location>
</feature>
<comment type="caution">
    <text evidence="2">The sequence shown here is derived from an EMBL/GenBank/DDBJ whole genome shotgun (WGS) entry which is preliminary data.</text>
</comment>
<proteinExistence type="predicted"/>
<protein>
    <recommendedName>
        <fullName evidence="4">Reelin domain-containing protein</fullName>
    </recommendedName>
</protein>
<sequence>MRVFPGAQLLAGLLVLCKLSFLAEGQILVQNGKVNFTVAYSGSLYCTTVQYPRTFYSSRNVRVLASISHEKESPGVHDSAVVWTSDVTQSSFRVCVLESGLGTNGSTVVNWMAFRGTPSGMLDGTASFSTFTSGTKCERVDFAQVWLNICKLMFLIIMKRKEIRVNVGFF</sequence>
<name>A0A9W9ZCF4_9CNID</name>
<dbReference type="InterPro" id="IPR037221">
    <property type="entry name" value="H-type_lectin_dom_sf"/>
</dbReference>
<keyword evidence="3" id="KW-1185">Reference proteome</keyword>
<dbReference type="Gene3D" id="2.60.40.2080">
    <property type="match status" value="1"/>
</dbReference>
<evidence type="ECO:0000313" key="3">
    <source>
        <dbReference type="Proteomes" id="UP001163046"/>
    </source>
</evidence>
<dbReference type="EMBL" id="MU826359">
    <property type="protein sequence ID" value="KAJ7379173.1"/>
    <property type="molecule type" value="Genomic_DNA"/>
</dbReference>
<dbReference type="AlphaFoldDB" id="A0A9W9ZCF4"/>
<organism evidence="2 3">
    <name type="scientific">Desmophyllum pertusum</name>
    <dbReference type="NCBI Taxonomy" id="174260"/>
    <lineage>
        <taxon>Eukaryota</taxon>
        <taxon>Metazoa</taxon>
        <taxon>Cnidaria</taxon>
        <taxon>Anthozoa</taxon>
        <taxon>Hexacorallia</taxon>
        <taxon>Scleractinia</taxon>
        <taxon>Caryophylliina</taxon>
        <taxon>Caryophylliidae</taxon>
        <taxon>Desmophyllum</taxon>
    </lineage>
</organism>
<evidence type="ECO:0008006" key="4">
    <source>
        <dbReference type="Google" id="ProtNLM"/>
    </source>
</evidence>
<evidence type="ECO:0000256" key="1">
    <source>
        <dbReference type="SAM" id="SignalP"/>
    </source>
</evidence>
<dbReference type="Proteomes" id="UP001163046">
    <property type="component" value="Unassembled WGS sequence"/>
</dbReference>
<accession>A0A9W9ZCF4</accession>
<dbReference type="OrthoDB" id="10459116at2759"/>
<evidence type="ECO:0000313" key="2">
    <source>
        <dbReference type="EMBL" id="KAJ7379173.1"/>
    </source>
</evidence>
<keyword evidence="1" id="KW-0732">Signal</keyword>
<feature type="signal peptide" evidence="1">
    <location>
        <begin position="1"/>
        <end position="25"/>
    </location>
</feature>
<reference evidence="2" key="1">
    <citation type="submission" date="2023-01" db="EMBL/GenBank/DDBJ databases">
        <title>Genome assembly of the deep-sea coral Lophelia pertusa.</title>
        <authorList>
            <person name="Herrera S."/>
            <person name="Cordes E."/>
        </authorList>
    </citation>
    <scope>NUCLEOTIDE SEQUENCE</scope>
    <source>
        <strain evidence="2">USNM1676648</strain>
        <tissue evidence="2">Polyp</tissue>
    </source>
</reference>